<reference evidence="1" key="1">
    <citation type="journal article" date="2014" name="Int. J. Syst. Evol. Microbiol.">
        <title>Complete genome sequence of Corynebacterium casei LMG S-19264T (=DSM 44701T), isolated from a smear-ripened cheese.</title>
        <authorList>
            <consortium name="US DOE Joint Genome Institute (JGI-PGF)"/>
            <person name="Walter F."/>
            <person name="Albersmeier A."/>
            <person name="Kalinowski J."/>
            <person name="Ruckert C."/>
        </authorList>
    </citation>
    <scope>NUCLEOTIDE SEQUENCE</scope>
    <source>
        <strain evidence="1">KCTC 23714</strain>
    </source>
</reference>
<proteinExistence type="predicted"/>
<comment type="caution">
    <text evidence="1">The sequence shown here is derived from an EMBL/GenBank/DDBJ whole genome shotgun (WGS) entry which is preliminary data.</text>
</comment>
<evidence type="ECO:0008006" key="3">
    <source>
        <dbReference type="Google" id="ProtNLM"/>
    </source>
</evidence>
<dbReference type="Gene3D" id="1.10.3680.10">
    <property type="entry name" value="TerB-like"/>
    <property type="match status" value="1"/>
</dbReference>
<dbReference type="EMBL" id="BMYQ01000001">
    <property type="protein sequence ID" value="GGW21538.1"/>
    <property type="molecule type" value="Genomic_DNA"/>
</dbReference>
<dbReference type="AlphaFoldDB" id="A0A918IL02"/>
<sequence>MSFVKTLAKVALGVAIAKGASYVAKKGLPKRGSGGSTPHLGGSGDLLGQIGGMLGGKGGSSRALGGLIDSLGGSGAGPSNIPKTRARKAPSGFEALLASGGGLLGGALAGGAAAKGGTGGLGVLLDRALSGKTEDEAPTPAQELGAALMLRAMIQAIKADGQMDAAEKRRLMETLDGATRQELDFVNAELAAESDIEGLAAQVPVGMEAQVYAISLAAIDLDSRAEADYLAALARALGLTPAEVTEIHDAAGAPRLQV</sequence>
<dbReference type="CDD" id="cd07178">
    <property type="entry name" value="terB_like_YebE"/>
    <property type="match status" value="1"/>
</dbReference>
<reference evidence="1" key="2">
    <citation type="submission" date="2020-09" db="EMBL/GenBank/DDBJ databases">
        <authorList>
            <person name="Sun Q."/>
            <person name="Kim S."/>
        </authorList>
    </citation>
    <scope>NUCLEOTIDE SEQUENCE</scope>
    <source>
        <strain evidence="1">KCTC 23714</strain>
    </source>
</reference>
<organism evidence="1 2">
    <name type="scientific">Gemmobacter lanyuensis</name>
    <dbReference type="NCBI Taxonomy" id="1054497"/>
    <lineage>
        <taxon>Bacteria</taxon>
        <taxon>Pseudomonadati</taxon>
        <taxon>Pseudomonadota</taxon>
        <taxon>Alphaproteobacteria</taxon>
        <taxon>Rhodobacterales</taxon>
        <taxon>Paracoccaceae</taxon>
        <taxon>Gemmobacter</taxon>
    </lineage>
</organism>
<dbReference type="SUPFAM" id="SSF158682">
    <property type="entry name" value="TerB-like"/>
    <property type="match status" value="1"/>
</dbReference>
<evidence type="ECO:0000313" key="1">
    <source>
        <dbReference type="EMBL" id="GGW21538.1"/>
    </source>
</evidence>
<gene>
    <name evidence="1" type="ORF">GCM10011452_02350</name>
</gene>
<keyword evidence="2" id="KW-1185">Reference proteome</keyword>
<name>A0A918IL02_9RHOB</name>
<dbReference type="RefSeq" id="WP_189631975.1">
    <property type="nucleotide sequence ID" value="NZ_BMYQ01000001.1"/>
</dbReference>
<dbReference type="InterPro" id="IPR029024">
    <property type="entry name" value="TerB-like"/>
</dbReference>
<dbReference type="Pfam" id="PF04391">
    <property type="entry name" value="DUF533"/>
    <property type="match status" value="1"/>
</dbReference>
<dbReference type="InterPro" id="IPR007486">
    <property type="entry name" value="YebE"/>
</dbReference>
<dbReference type="Proteomes" id="UP000628984">
    <property type="component" value="Unassembled WGS sequence"/>
</dbReference>
<accession>A0A918IL02</accession>
<evidence type="ECO:0000313" key="2">
    <source>
        <dbReference type="Proteomes" id="UP000628984"/>
    </source>
</evidence>
<protein>
    <recommendedName>
        <fullName evidence="3">Tellurite resistance TerB family protein</fullName>
    </recommendedName>
</protein>